<dbReference type="EMBL" id="HE577624">
    <property type="protein sequence ID" value="CCD10478.1"/>
    <property type="molecule type" value="Genomic_DNA"/>
</dbReference>
<feature type="non-terminal residue" evidence="1">
    <location>
        <position position="1"/>
    </location>
</feature>
<name>G8ZD21_9VIBR</name>
<gene>
    <name evidence="1" type="primary">traA</name>
</gene>
<feature type="non-terminal residue" evidence="1">
    <location>
        <position position="68"/>
    </location>
</feature>
<accession>G8ZD21</accession>
<reference evidence="1" key="1">
    <citation type="journal article" date="2012" name="Antimicrob. Agents Chemother.">
        <title>Integrating conjugative elements as vectors of antibiotic, mercury, and quaternary ammonium compound resistance in marine aquaculture environments.</title>
        <authorList>
            <person name="Rodriguez-Blanco A."/>
            <person name="Lemos M.L."/>
            <person name="Osorio C.R."/>
        </authorList>
    </citation>
    <scope>NUCLEOTIDE SEQUENCE</scope>
    <source>
        <strain evidence="1">NC1</strain>
    </source>
</reference>
<dbReference type="AlphaFoldDB" id="G8ZD21"/>
<organism evidence="1">
    <name type="scientific">Vibrio scophthalmi</name>
    <dbReference type="NCBI Taxonomy" id="45658"/>
    <lineage>
        <taxon>Bacteria</taxon>
        <taxon>Pseudomonadati</taxon>
        <taxon>Pseudomonadota</taxon>
        <taxon>Gammaproteobacteria</taxon>
        <taxon>Vibrionales</taxon>
        <taxon>Vibrionaceae</taxon>
        <taxon>Vibrio</taxon>
    </lineage>
</organism>
<evidence type="ECO:0000313" key="1">
    <source>
        <dbReference type="EMBL" id="CCD10478.1"/>
    </source>
</evidence>
<sequence>CFHRCVGYPKRLDPRYFGTDRSGSHGSGGYCGRYRSPKLDGFCLGHWWRYGSLQHTNSRRKRYVCNLT</sequence>
<protein>
    <submittedName>
        <fullName evidence="1">Putative TraA transfer protein</fullName>
    </submittedName>
</protein>
<proteinExistence type="predicted"/>